<sequence>METKVWLSLTMKEGMLSSFFLWPPSMMVGSWSGLRNDCTLSVIPLFCSGLMVLGWMMVAP</sequence>
<reference evidence="2" key="1">
    <citation type="journal article" date="2009" name="Biochem. Biophys. Res. Commun.">
        <title>Isolation and biochemical characterization of two lipases from a metagenomic library of China Holstein cow rumen.</title>
        <authorList>
            <person name="Liu K."/>
            <person name="Wang J."/>
            <person name="Bu D."/>
            <person name="Zhao S."/>
            <person name="McSweeney C."/>
            <person name="Yu P."/>
            <person name="Li D."/>
        </authorList>
    </citation>
    <scope>NUCLEOTIDE SEQUENCE</scope>
</reference>
<evidence type="ECO:0000313" key="2">
    <source>
        <dbReference type="EMBL" id="ACM91090.1"/>
    </source>
</evidence>
<keyword evidence="1" id="KW-0472">Membrane</keyword>
<name>C0K060_9BACT</name>
<dbReference type="EMBL" id="FJ529693">
    <property type="protein sequence ID" value="ACM91090.1"/>
    <property type="molecule type" value="Genomic_DNA"/>
</dbReference>
<organism evidence="2">
    <name type="scientific">uncultured bacterium Rlip1</name>
    <dbReference type="NCBI Taxonomy" id="581114"/>
    <lineage>
        <taxon>Bacteria</taxon>
        <taxon>environmental samples</taxon>
    </lineage>
</organism>
<keyword evidence="1" id="KW-1133">Transmembrane helix</keyword>
<protein>
    <submittedName>
        <fullName evidence="2">Uncharacterized protein</fullName>
    </submittedName>
</protein>
<evidence type="ECO:0000256" key="1">
    <source>
        <dbReference type="SAM" id="Phobius"/>
    </source>
</evidence>
<feature type="transmembrane region" description="Helical" evidence="1">
    <location>
        <begin position="40"/>
        <end position="58"/>
    </location>
</feature>
<dbReference type="AlphaFoldDB" id="C0K060"/>
<keyword evidence="1" id="KW-0812">Transmembrane</keyword>
<accession>C0K060</accession>
<feature type="transmembrane region" description="Helical" evidence="1">
    <location>
        <begin position="14"/>
        <end position="34"/>
    </location>
</feature>
<proteinExistence type="predicted"/>